<reference evidence="9 10" key="1">
    <citation type="journal article" date="2009" name="Stand. Genomic Sci.">
        <title>Complete genome sequence of Stackebrandtia nassauensis type strain (LLR-40K-21).</title>
        <authorList>
            <person name="Munk C."/>
            <person name="Lapidus A."/>
            <person name="Copeland A."/>
            <person name="Jando M."/>
            <person name="Mayilraj S."/>
            <person name="Glavina Del Rio T."/>
            <person name="Nolan M."/>
            <person name="Chen F."/>
            <person name="Lucas S."/>
            <person name="Tice H."/>
            <person name="Cheng J.F."/>
            <person name="Han C."/>
            <person name="Detter J.C."/>
            <person name="Bruce D."/>
            <person name="Goodwin L."/>
            <person name="Chain P."/>
            <person name="Pitluck S."/>
            <person name="Goker M."/>
            <person name="Ovchinikova G."/>
            <person name="Pati A."/>
            <person name="Ivanova N."/>
            <person name="Mavromatis K."/>
            <person name="Chen A."/>
            <person name="Palaniappan K."/>
            <person name="Land M."/>
            <person name="Hauser L."/>
            <person name="Chang Y.J."/>
            <person name="Jeffries C.D."/>
            <person name="Bristow J."/>
            <person name="Eisen J.A."/>
            <person name="Markowitz V."/>
            <person name="Hugenholtz P."/>
            <person name="Kyrpides N.C."/>
            <person name="Klenk H.P."/>
        </authorList>
    </citation>
    <scope>NUCLEOTIDE SEQUENCE [LARGE SCALE GENOMIC DNA]</scope>
    <source>
        <strain evidence="10">DSM 44728 / CIP 108903 / NRRL B-16338 / NBRC 102104 / LLR-40K-21</strain>
    </source>
</reference>
<dbReference type="Pfam" id="PF24856">
    <property type="entry name" value="AraA_central"/>
    <property type="match status" value="1"/>
</dbReference>
<dbReference type="PANTHER" id="PTHR38464">
    <property type="entry name" value="L-ARABINOSE ISOMERASE"/>
    <property type="match status" value="1"/>
</dbReference>
<dbReference type="HOGENOM" id="CLU_045663_0_0_11"/>
<proteinExistence type="predicted"/>
<keyword evidence="10" id="KW-1185">Reference proteome</keyword>
<dbReference type="InterPro" id="IPR055390">
    <property type="entry name" value="AraA_central"/>
</dbReference>
<dbReference type="Gene3D" id="3.40.50.10940">
    <property type="match status" value="1"/>
</dbReference>
<name>D3Q981_STANL</name>
<sequence>MQDLYDHMIPGITERQGRYAADIAHRLSEHADFEVAPPVKDRADAESAMRRFADSDLDGVLVTMLTYGPAMRVARLFNENRMPVCLANIQPEAAVTPAWDMADMTYNQGIHGAQDTANAMVRAGRRFAVITEDWRSADFAVRFDRWARAASAVTAWRSLKIGVFGYAMNDMGDIRVDENALLRTLGPEISAIAPGELWRGMRAVTDEAIAALRAFEDERFEIDPKLSDEERDDHARMQLAIESILVDGGYAAYSTHFDAIGEDGRFDRLPLAAASSLMAAGYGYGAEGDAMAAAMVHAGHQLIGDGHFTEMYAMDFPSESILMSHMGEGNWRIARDDEPVRLIKRPLGIGKLADPPTFLFRYQPGPATLASLVSLGGNRFRLVVSEGEVLDGQVLPALEMPYGQFAPTSGLRACMDGWLRAGGTHHQVMNLGHRSRDWEAFAELADIDIVHV</sequence>
<dbReference type="InterPro" id="IPR038583">
    <property type="entry name" value="AraA_N_sf"/>
</dbReference>
<keyword evidence="1" id="KW-0479">Metal-binding</keyword>
<dbReference type="AlphaFoldDB" id="D3Q981"/>
<dbReference type="EC" id="5.3.1.4" evidence="9"/>
<dbReference type="InterPro" id="IPR055389">
    <property type="entry name" value="AraA_N"/>
</dbReference>
<evidence type="ECO:0000256" key="3">
    <source>
        <dbReference type="ARBA" id="ARBA00023211"/>
    </source>
</evidence>
<dbReference type="RefSeq" id="WP_013018134.1">
    <property type="nucleotide sequence ID" value="NC_013947.1"/>
</dbReference>
<dbReference type="GO" id="GO:0019569">
    <property type="term" value="P:L-arabinose catabolic process to D-xylulose 5-phosphate"/>
    <property type="evidence" value="ECO:0007669"/>
    <property type="project" value="TreeGrafter"/>
</dbReference>
<dbReference type="InterPro" id="IPR009015">
    <property type="entry name" value="Fucose_isomerase_N/cen_sf"/>
</dbReference>
<dbReference type="Proteomes" id="UP000000844">
    <property type="component" value="Chromosome"/>
</dbReference>
<dbReference type="GO" id="GO:0046872">
    <property type="term" value="F:metal ion binding"/>
    <property type="evidence" value="ECO:0007669"/>
    <property type="project" value="UniProtKB-KW"/>
</dbReference>
<dbReference type="PANTHER" id="PTHR38464:SF1">
    <property type="entry name" value="L-ARABINOSE ISOMERASE"/>
    <property type="match status" value="1"/>
</dbReference>
<dbReference type="InterPro" id="IPR004216">
    <property type="entry name" value="Fuc/Ara_isomerase_C"/>
</dbReference>
<dbReference type="STRING" id="446470.Snas_2888"/>
<accession>D3Q981</accession>
<dbReference type="EMBL" id="CP001778">
    <property type="protein sequence ID" value="ADD42563.1"/>
    <property type="molecule type" value="Genomic_DNA"/>
</dbReference>
<dbReference type="CDD" id="cd00578">
    <property type="entry name" value="L-fuc_L-ara-isomerases"/>
    <property type="match status" value="1"/>
</dbReference>
<evidence type="ECO:0000313" key="9">
    <source>
        <dbReference type="EMBL" id="ADD42563.1"/>
    </source>
</evidence>
<feature type="domain" description="L-arabinose isomerase central" evidence="8">
    <location>
        <begin position="165"/>
        <end position="299"/>
    </location>
</feature>
<dbReference type="KEGG" id="sna:Snas_2888"/>
<evidence type="ECO:0000256" key="2">
    <source>
        <dbReference type="ARBA" id="ARBA00022935"/>
    </source>
</evidence>
<gene>
    <name evidence="9" type="ordered locus">Snas_2888</name>
</gene>
<evidence type="ECO:0000256" key="1">
    <source>
        <dbReference type="ARBA" id="ARBA00022723"/>
    </source>
</evidence>
<dbReference type="OrthoDB" id="9765600at2"/>
<keyword evidence="2" id="KW-0054">Arabinose catabolism</keyword>
<evidence type="ECO:0000256" key="5">
    <source>
        <dbReference type="ARBA" id="ARBA00023277"/>
    </source>
</evidence>
<feature type="domain" description="L-arabinose isomerase N-terminal" evidence="6">
    <location>
        <begin position="32"/>
        <end position="156"/>
    </location>
</feature>
<dbReference type="InterPro" id="IPR003762">
    <property type="entry name" value="Lara_isomerase"/>
</dbReference>
<dbReference type="InterPro" id="IPR024664">
    <property type="entry name" value="Ara_Isoase_C"/>
</dbReference>
<evidence type="ECO:0000256" key="4">
    <source>
        <dbReference type="ARBA" id="ARBA00023235"/>
    </source>
</evidence>
<dbReference type="SUPFAM" id="SSF50443">
    <property type="entry name" value="FucI/AraA C-terminal domain-like"/>
    <property type="match status" value="1"/>
</dbReference>
<dbReference type="SUPFAM" id="SSF53743">
    <property type="entry name" value="FucI/AraA N-terminal and middle domains"/>
    <property type="match status" value="1"/>
</dbReference>
<dbReference type="GO" id="GO:0008733">
    <property type="term" value="F:L-arabinose isomerase activity"/>
    <property type="evidence" value="ECO:0007669"/>
    <property type="project" value="UniProtKB-EC"/>
</dbReference>
<dbReference type="PIRSF" id="PIRSF001478">
    <property type="entry name" value="L-ara_isomerase"/>
    <property type="match status" value="1"/>
</dbReference>
<evidence type="ECO:0000313" key="10">
    <source>
        <dbReference type="Proteomes" id="UP000000844"/>
    </source>
</evidence>
<evidence type="ECO:0000259" key="6">
    <source>
        <dbReference type="Pfam" id="PF02610"/>
    </source>
</evidence>
<evidence type="ECO:0000259" key="7">
    <source>
        <dbReference type="Pfam" id="PF11762"/>
    </source>
</evidence>
<keyword evidence="5" id="KW-0119">Carbohydrate metabolism</keyword>
<protein>
    <submittedName>
        <fullName evidence="9">L-arabinose isomerase</fullName>
        <ecNumber evidence="9">5.3.1.4</ecNumber>
    </submittedName>
</protein>
<keyword evidence="4 9" id="KW-0413">Isomerase</keyword>
<feature type="domain" description="L-arabinose isomerase C-terminal" evidence="7">
    <location>
        <begin position="306"/>
        <end position="448"/>
    </location>
</feature>
<dbReference type="Pfam" id="PF02610">
    <property type="entry name" value="AraA_N"/>
    <property type="match status" value="1"/>
</dbReference>
<dbReference type="Pfam" id="PF11762">
    <property type="entry name" value="Arabinose_Iso_C"/>
    <property type="match status" value="1"/>
</dbReference>
<evidence type="ECO:0000259" key="8">
    <source>
        <dbReference type="Pfam" id="PF24856"/>
    </source>
</evidence>
<organism evidence="9 10">
    <name type="scientific">Stackebrandtia nassauensis (strain DSM 44728 / CIP 108903 / NRRL B-16338 / NBRC 102104 / LLR-40K-21)</name>
    <dbReference type="NCBI Taxonomy" id="446470"/>
    <lineage>
        <taxon>Bacteria</taxon>
        <taxon>Bacillati</taxon>
        <taxon>Actinomycetota</taxon>
        <taxon>Actinomycetes</taxon>
        <taxon>Glycomycetales</taxon>
        <taxon>Glycomycetaceae</taxon>
        <taxon>Stackebrandtia</taxon>
    </lineage>
</organism>
<keyword evidence="3" id="KW-0464">Manganese</keyword>
<dbReference type="GO" id="GO:0005829">
    <property type="term" value="C:cytosol"/>
    <property type="evidence" value="ECO:0007669"/>
    <property type="project" value="TreeGrafter"/>
</dbReference>
<dbReference type="eggNOG" id="COG2160">
    <property type="taxonomic scope" value="Bacteria"/>
</dbReference>